<dbReference type="InterPro" id="IPR026444">
    <property type="entry name" value="Secre_tail"/>
</dbReference>
<evidence type="ECO:0000313" key="2">
    <source>
        <dbReference type="EMBL" id="SHF59643.1"/>
    </source>
</evidence>
<dbReference type="EMBL" id="FQUM01000006">
    <property type="protein sequence ID" value="SHF59643.1"/>
    <property type="molecule type" value="Genomic_DNA"/>
</dbReference>
<keyword evidence="3" id="KW-1185">Reference proteome</keyword>
<evidence type="ECO:0000259" key="1">
    <source>
        <dbReference type="Pfam" id="PF18962"/>
    </source>
</evidence>
<dbReference type="Pfam" id="PF18962">
    <property type="entry name" value="Por_Secre_tail"/>
    <property type="match status" value="1"/>
</dbReference>
<organism evidence="2 3">
    <name type="scientific">Mariniphaga anaerophila</name>
    <dbReference type="NCBI Taxonomy" id="1484053"/>
    <lineage>
        <taxon>Bacteria</taxon>
        <taxon>Pseudomonadati</taxon>
        <taxon>Bacteroidota</taxon>
        <taxon>Bacteroidia</taxon>
        <taxon>Marinilabiliales</taxon>
        <taxon>Prolixibacteraceae</taxon>
        <taxon>Mariniphaga</taxon>
    </lineage>
</organism>
<dbReference type="Proteomes" id="UP000184164">
    <property type="component" value="Unassembled WGS sequence"/>
</dbReference>
<proteinExistence type="predicted"/>
<dbReference type="Gene3D" id="2.60.120.260">
    <property type="entry name" value="Galactose-binding domain-like"/>
    <property type="match status" value="1"/>
</dbReference>
<evidence type="ECO:0000313" key="3">
    <source>
        <dbReference type="Proteomes" id="UP000184164"/>
    </source>
</evidence>
<dbReference type="STRING" id="1484053.SAMN05444274_106316"/>
<dbReference type="RefSeq" id="WP_073002568.1">
    <property type="nucleotide sequence ID" value="NZ_FQUM01000006.1"/>
</dbReference>
<gene>
    <name evidence="2" type="ORF">SAMN05444274_106316</name>
</gene>
<accession>A0A1M5CY03</accession>
<dbReference type="NCBIfam" id="TIGR04183">
    <property type="entry name" value="Por_Secre_tail"/>
    <property type="match status" value="1"/>
</dbReference>
<name>A0A1M5CY03_9BACT</name>
<dbReference type="InterPro" id="IPR024079">
    <property type="entry name" value="MetalloPept_cat_dom_sf"/>
</dbReference>
<dbReference type="Gene3D" id="3.40.390.10">
    <property type="entry name" value="Collagenase (Catalytic Domain)"/>
    <property type="match status" value="1"/>
</dbReference>
<sequence>MRWLIQIAFLVFVTGNTWAQGSFKGTTAQSESLINIALEEVNKIYVAPPQEFRQLKSSKVSQSSIKVTYHNFPEEAKQAFQYAISIWESLLVSSVSIQLDAYWEDMGVNVLAEGRPSVFYRNFSGAPLRDTFYPVALAEKLTGKDLNGSEADIICQFNNKINWYFGTDGNTPSNKYDFVSSVLHEVTHGLGFSGFLKDSGGKGFFYSESNLPSIYDHYIFNYQNQKIADKSLFESPSYDLHKQLTSDNLKFCQTGSAEQYNTIDWIFAPEVWNEGSSIYHLKGYQYGEENSLMTPSARKGEAIHNPGEVTIQILAELGWSSVKFEFEPLKDIEQAVAEIPVEMGLVSDSDEDFSTVRVVYSSDNFSTANAAVLTQAGSASDFEGKLQLNYATGKVDYYIEVKTNEGRVFRNPADAPSRKFTLRIGPDYYVPDLFHNPVKAVAGTVSEVELSAEAKDNVGIKSVTVEYKINGVLQEPFSLETEQSGLYTGKLQFQNKMETTDRLEYRIIAIDNSSRGNKRMFPAMGFQKVEVGSIYEPVSGYATNFDGAENDFIVSDFGISSLNGIEGNLLHTKNPYPVSALEKEKFNLVAQLKYPVVVQSNGQLSFDEVVLVEPGSREVEQQLCDFVVIEASKDNGISWLPLTDEYDSGINDTWYTAFKSGFSNNTSEAQPHESLFVNRTINLTQSTSLEAGDTVLIRFRMASDNSVVGFGWAIDNLKIQEMTTATEELFAEGSFQVYPNPAKNHLYVEWFEADQNSPIEIVLSDLYGKIIRRETGIEPFYSSRAQIDLSGVSPGIYMVNITSGNQIVATNKIVKN</sequence>
<feature type="domain" description="Secretion system C-terminal sorting" evidence="1">
    <location>
        <begin position="737"/>
        <end position="813"/>
    </location>
</feature>
<protein>
    <submittedName>
        <fullName evidence="2">Por secretion system C-terminal sorting domain-containing protein</fullName>
    </submittedName>
</protein>
<dbReference type="OrthoDB" id="614750at2"/>
<dbReference type="GO" id="GO:0008237">
    <property type="term" value="F:metallopeptidase activity"/>
    <property type="evidence" value="ECO:0007669"/>
    <property type="project" value="InterPro"/>
</dbReference>
<reference evidence="2 3" key="1">
    <citation type="submission" date="2016-11" db="EMBL/GenBank/DDBJ databases">
        <authorList>
            <person name="Jaros S."/>
            <person name="Januszkiewicz K."/>
            <person name="Wedrychowicz H."/>
        </authorList>
    </citation>
    <scope>NUCLEOTIDE SEQUENCE [LARGE SCALE GENOMIC DNA]</scope>
    <source>
        <strain evidence="2 3">DSM 26910</strain>
    </source>
</reference>
<dbReference type="AlphaFoldDB" id="A0A1M5CY03"/>